<feature type="domain" description="Integrase catalytic" evidence="21">
    <location>
        <begin position="1226"/>
        <end position="1391"/>
    </location>
</feature>
<feature type="region of interest" description="Disordered" evidence="18">
    <location>
        <begin position="1592"/>
        <end position="1640"/>
    </location>
</feature>
<dbReference type="SUPFAM" id="SSF50630">
    <property type="entry name" value="Acid proteases"/>
    <property type="match status" value="1"/>
</dbReference>
<dbReference type="PROSITE" id="PS50994">
    <property type="entry name" value="INTEGRASE"/>
    <property type="match status" value="1"/>
</dbReference>
<dbReference type="Pfam" id="PF17921">
    <property type="entry name" value="Integrase_H2C2"/>
    <property type="match status" value="1"/>
</dbReference>
<feature type="domain" description="Reverse transcriptase" evidence="20">
    <location>
        <begin position="687"/>
        <end position="866"/>
    </location>
</feature>
<evidence type="ECO:0000313" key="22">
    <source>
        <dbReference type="Proteomes" id="UP000504610"/>
    </source>
</evidence>
<keyword evidence="15" id="KW-0233">DNA recombination</keyword>
<sequence length="1743" mass="196241">MPPRRATRAQIARDAREAQDEHVQPAVPQVDQEAMRQMVQDAARQAAQEAVQQIAQETARQAAQEAARVAAQEVARQLAAAQQGPQVQMQQGPQIQVQQAPPVQVQQAPPVQAQQDDQIPDQQAPLPQIPVQRVPAQQFAQGVQDLPPPPPRPQVRQAYDETFYRLTRHMRDMDMEHFSGTIDPIAAHDWKLALKRKLEIIECPPELSLRLTMQYLRGDALVWWEGIRLDHDGLERLTFEDFIREFDRKYFPEEAMDKQKSDFDHISQGEMSVREYERRFNQLRRFAGGGITEKDLIRRFLKGMRVDIRNRCRVVTYQRLGDLVEKAAEQEEGLAEEKKLTRAAQIKFGKAPESQRRAGDHSGSPRCPRCHRSHSGQCLRCLVCGKPGHIARFCRVKPLDAPPVGQITAPTAPVAANQFCFGCNQSGHFVRDCPRRGNAALPPPPKRLAIAPRVFTVGDAQGAEPIAGLVSVGGEPAHTLFDSGASHSFVSPRLVKSWSFRGVFEPRAKQIQTAGTERLGTIGVHRDVPVMLGGVDLLGDLTEMEMSFYDVILGMDWLTRHRVVLDCPEARVSIPRAEGKITFEGAQTYQGVSIVSMLRAEDLLDKGAEGFLATISMVNDGDQQELHDIPVVAEYADVFEALKGPPPARSDVLTIEVEPGTAPVSRAPYRLAPAEMAELKKQLEELSGKGLIRPSTSPWGAPVLFVKKKDGSLRLCIDYRGLNKVTIKNKYPLPRIDELLDQLQGASWFSKIDLASGYHQIAIAEGDVRKTAFRTRYGHYEFVVMPFGLTNAPAAFMKLMNDVFREHLDKCVIVFIDDILVYSRSREEHAEHLRIVLGKLREHQLFAKLSKCSFWQRKIGFLGHVVSEAGVSVDPEKIKAISEWPTPKSATEIRSFLGLAGYYRNFVKGFSSIAKPMTKLTGKDVKFEWTDECSESFAELKRHLTQTPVLALPRPGFPYEVYTDASGTGLGCVLMQEGKVIAYASRQLRPHEANYPTHDLELAAVVFALKIWRSYLYGEKVKILTDHKSLKYIFTQTDLNLRQRRWMELLADYNLEITYHPGKANQVADALSRRRSDVSGTREVQEFTGMLASLRLCATSVDGETVGLEAVEHADLLWRIRKAQEADEALRKQIEIESVGYHTASSGMFMYRNRICVPSDELLRKEILRQAHHSRFSIHPGNTKMYRDLKRYYHWPGMKKDVATFVSQCQTCQLVKAEHQVPSGLLQNLPLPEWKWDMVTMDFVLGLPTTSGGKNSIWVIVDRLTKSAHFLAVKKNDGASQLAQIYIDEIVRLHGVPVSIVSDRDVKFTSIFWGAFQKALGTKVHMSTAYHPQTDGQSERTIQTLEDMLRACVLDWGGSWAKYLPLAEFAYNNNYHSSIKMAPYEALYGRPCRTPLCWTEVGERREIEPAMVQETVEQVEMLKRRLKEAHDRQKSYADKRRKDLEFQVGDLVYLKMRTFQGGSKTRKLKKLKPRYMGPFLILERIGAVAYRLKLSAELSDFHDVFHVSVLRKVVREPELILQQPPSDLGKDLCAPCTPVEILDRQMKTDKGMMTMLVKVRWERDGIQEETWEPELQMRIDYPELFHDVIGQSVGDSNSGTNSVLVGENCNDPNPSPLSQTRTGPSPLEITQGGGSPELVTGVNVRSDHVQFTTTDHHPRPPSRSSRRDESIATEIVAIGAQTKPYAPPEDQPARARETHAPPPPPPVRRAAAPGRRQFAAGNPPPRRRRTAAAAGDFSDLESI</sequence>
<feature type="region of interest" description="Disordered" evidence="18">
    <location>
        <begin position="347"/>
        <end position="367"/>
    </location>
</feature>
<feature type="region of interest" description="Disordered" evidence="18">
    <location>
        <begin position="92"/>
        <end position="123"/>
    </location>
</feature>
<evidence type="ECO:0000256" key="15">
    <source>
        <dbReference type="ARBA" id="ARBA00023172"/>
    </source>
</evidence>
<dbReference type="GO" id="GO:0003964">
    <property type="term" value="F:RNA-directed DNA polymerase activity"/>
    <property type="evidence" value="ECO:0007669"/>
    <property type="project" value="UniProtKB-KW"/>
</dbReference>
<dbReference type="Gene3D" id="1.10.340.70">
    <property type="match status" value="1"/>
</dbReference>
<feature type="region of interest" description="Disordered" evidence="18">
    <location>
        <begin position="1"/>
        <end position="25"/>
    </location>
</feature>
<dbReference type="PROSITE" id="PS50158">
    <property type="entry name" value="ZF_CCHC"/>
    <property type="match status" value="2"/>
</dbReference>
<keyword evidence="2" id="KW-0645">Protease</keyword>
<keyword evidence="12" id="KW-0695">RNA-directed DNA polymerase</keyword>
<dbReference type="Pfam" id="PF24626">
    <property type="entry name" value="SH3_Tf2-1"/>
    <property type="match status" value="1"/>
</dbReference>
<evidence type="ECO:0000259" key="21">
    <source>
        <dbReference type="PROSITE" id="PS50994"/>
    </source>
</evidence>
<dbReference type="InterPro" id="IPR021109">
    <property type="entry name" value="Peptidase_aspartic_dom_sf"/>
</dbReference>
<dbReference type="InterPro" id="IPR056924">
    <property type="entry name" value="SH3_Tf2-1"/>
</dbReference>
<feature type="coiled-coil region" evidence="17">
    <location>
        <begin position="1412"/>
        <end position="1439"/>
    </location>
</feature>
<keyword evidence="6" id="KW-0479">Metal-binding</keyword>
<evidence type="ECO:0000256" key="12">
    <source>
        <dbReference type="ARBA" id="ARBA00022918"/>
    </source>
</evidence>
<reference evidence="23 24" key="2">
    <citation type="submission" date="2025-04" db="UniProtKB">
        <authorList>
            <consortium name="RefSeq"/>
        </authorList>
    </citation>
    <scope>IDENTIFICATION</scope>
    <source>
        <tissue evidence="23 24">Leaf</tissue>
    </source>
</reference>
<dbReference type="FunFam" id="3.10.10.10:FF:000007">
    <property type="entry name" value="Retrovirus-related Pol polyprotein from transposon 17.6-like Protein"/>
    <property type="match status" value="1"/>
</dbReference>
<evidence type="ECO:0000256" key="10">
    <source>
        <dbReference type="ARBA" id="ARBA00022842"/>
    </source>
</evidence>
<reference evidence="22" key="1">
    <citation type="journal article" date="2019" name="Database">
        <title>The radish genome database (RadishGD): an integrated information resource for radish genomics.</title>
        <authorList>
            <person name="Yu H.J."/>
            <person name="Baek S."/>
            <person name="Lee Y.J."/>
            <person name="Cho A."/>
            <person name="Mun J.H."/>
        </authorList>
    </citation>
    <scope>NUCLEOTIDE SEQUENCE [LARGE SCALE GENOMIC DNA]</scope>
    <source>
        <strain evidence="22">cv. WK10039</strain>
    </source>
</reference>
<dbReference type="Pfam" id="PF00098">
    <property type="entry name" value="zf-CCHC"/>
    <property type="match status" value="1"/>
</dbReference>
<dbReference type="InterPro" id="IPR001878">
    <property type="entry name" value="Znf_CCHC"/>
</dbReference>
<dbReference type="GO" id="GO:0004519">
    <property type="term" value="F:endonuclease activity"/>
    <property type="evidence" value="ECO:0007669"/>
    <property type="project" value="UniProtKB-KW"/>
</dbReference>
<evidence type="ECO:0000256" key="11">
    <source>
        <dbReference type="ARBA" id="ARBA00022908"/>
    </source>
</evidence>
<evidence type="ECO:0000259" key="19">
    <source>
        <dbReference type="PROSITE" id="PS50158"/>
    </source>
</evidence>
<protein>
    <recommendedName>
        <fullName evidence="1">RNA-directed DNA polymerase</fullName>
        <ecNumber evidence="1">2.7.7.49</ecNumber>
    </recommendedName>
</protein>
<evidence type="ECO:0000256" key="6">
    <source>
        <dbReference type="ARBA" id="ARBA00022723"/>
    </source>
</evidence>
<dbReference type="SMART" id="SM00343">
    <property type="entry name" value="ZnF_C2HC"/>
    <property type="match status" value="2"/>
</dbReference>
<dbReference type="PANTHER" id="PTHR37984:SF5">
    <property type="entry name" value="PROTEIN NYNRIN-LIKE"/>
    <property type="match status" value="1"/>
</dbReference>
<dbReference type="InterPro" id="IPR012337">
    <property type="entry name" value="RNaseH-like_sf"/>
</dbReference>
<dbReference type="InterPro" id="IPR050951">
    <property type="entry name" value="Retrovirus_Pol_polyprotein"/>
</dbReference>
<dbReference type="GO" id="GO:0015074">
    <property type="term" value="P:DNA integration"/>
    <property type="evidence" value="ECO:0007669"/>
    <property type="project" value="UniProtKB-KW"/>
</dbReference>
<dbReference type="InterPro" id="IPR001584">
    <property type="entry name" value="Integrase_cat-core"/>
</dbReference>
<dbReference type="Pfam" id="PF17917">
    <property type="entry name" value="RT_RNaseH"/>
    <property type="match status" value="1"/>
</dbReference>
<dbReference type="SUPFAM" id="SSF53098">
    <property type="entry name" value="Ribonuclease H-like"/>
    <property type="match status" value="1"/>
</dbReference>
<evidence type="ECO:0000256" key="9">
    <source>
        <dbReference type="ARBA" id="ARBA00022801"/>
    </source>
</evidence>
<dbReference type="RefSeq" id="XP_056864627.1">
    <property type="nucleotide sequence ID" value="XM_057008647.1"/>
</dbReference>
<dbReference type="CDD" id="cd09274">
    <property type="entry name" value="RNase_HI_RT_Ty3"/>
    <property type="match status" value="1"/>
</dbReference>
<evidence type="ECO:0000256" key="5">
    <source>
        <dbReference type="ARBA" id="ARBA00022722"/>
    </source>
</evidence>
<proteinExistence type="predicted"/>
<dbReference type="InterPro" id="IPR043502">
    <property type="entry name" value="DNA/RNA_pol_sf"/>
</dbReference>
<dbReference type="Gene3D" id="4.10.60.10">
    <property type="entry name" value="Zinc finger, CCHC-type"/>
    <property type="match status" value="1"/>
</dbReference>
<evidence type="ECO:0000313" key="23">
    <source>
        <dbReference type="RefSeq" id="XP_056864624.1"/>
    </source>
</evidence>
<keyword evidence="10" id="KW-0460">Magnesium</keyword>
<evidence type="ECO:0000256" key="14">
    <source>
        <dbReference type="ARBA" id="ARBA00023125"/>
    </source>
</evidence>
<evidence type="ECO:0000256" key="8">
    <source>
        <dbReference type="ARBA" id="ARBA00022759"/>
    </source>
</evidence>
<dbReference type="GO" id="GO:0008270">
    <property type="term" value="F:zinc ion binding"/>
    <property type="evidence" value="ECO:0007669"/>
    <property type="project" value="UniProtKB-KW"/>
</dbReference>
<evidence type="ECO:0000256" key="17">
    <source>
        <dbReference type="SAM" id="Coils"/>
    </source>
</evidence>
<dbReference type="SUPFAM" id="SSF57756">
    <property type="entry name" value="Retrovirus zinc finger-like domains"/>
    <property type="match status" value="1"/>
</dbReference>
<evidence type="ECO:0000256" key="1">
    <source>
        <dbReference type="ARBA" id="ARBA00012493"/>
    </source>
</evidence>
<dbReference type="GO" id="GO:0006508">
    <property type="term" value="P:proteolysis"/>
    <property type="evidence" value="ECO:0007669"/>
    <property type="project" value="UniProtKB-KW"/>
</dbReference>
<keyword evidence="16" id="KW-0862">Zinc</keyword>
<dbReference type="Proteomes" id="UP000504610">
    <property type="component" value="Chromosome 4"/>
</dbReference>
<dbReference type="Gene3D" id="3.30.420.10">
    <property type="entry name" value="Ribonuclease H-like superfamily/Ribonuclease H"/>
    <property type="match status" value="1"/>
</dbReference>
<dbReference type="Pfam" id="PF08284">
    <property type="entry name" value="RVP_2"/>
    <property type="match status" value="1"/>
</dbReference>
<dbReference type="Pfam" id="PF00078">
    <property type="entry name" value="RVT_1"/>
    <property type="match status" value="1"/>
</dbReference>
<keyword evidence="11" id="KW-0229">DNA integration</keyword>
<dbReference type="OrthoDB" id="1105810at2759"/>
<dbReference type="PANTHER" id="PTHR37984">
    <property type="entry name" value="PROTEIN CBG26694"/>
    <property type="match status" value="1"/>
</dbReference>
<evidence type="ECO:0000256" key="16">
    <source>
        <dbReference type="PROSITE-ProRule" id="PRU00047"/>
    </source>
</evidence>
<keyword evidence="5" id="KW-0540">Nuclease</keyword>
<keyword evidence="13" id="KW-0239">DNA-directed DNA polymerase</keyword>
<keyword evidence="7" id="KW-0064">Aspartyl protease</keyword>
<keyword evidence="17" id="KW-0175">Coiled coil</keyword>
<accession>A0A9W3DLD4</accession>
<dbReference type="GeneID" id="130511539"/>
<keyword evidence="3" id="KW-0808">Transferase</keyword>
<dbReference type="CDD" id="cd01647">
    <property type="entry name" value="RT_LTR"/>
    <property type="match status" value="1"/>
</dbReference>
<dbReference type="InterPro" id="IPR000477">
    <property type="entry name" value="RT_dom"/>
</dbReference>
<dbReference type="KEGG" id="rsz:130511539"/>
<name>A0A9W3DLD4_RAPSA</name>
<evidence type="ECO:0000313" key="25">
    <source>
        <dbReference type="RefSeq" id="XP_056864626.1"/>
    </source>
</evidence>
<feature type="compositionally biased region" description="Low complexity" evidence="18">
    <location>
        <begin position="1708"/>
        <end position="1721"/>
    </location>
</feature>
<keyword evidence="8" id="KW-0255">Endonuclease</keyword>
<feature type="domain" description="CCHC-type" evidence="19">
    <location>
        <begin position="420"/>
        <end position="435"/>
    </location>
</feature>
<keyword evidence="9" id="KW-0378">Hydrolase</keyword>
<evidence type="ECO:0000256" key="13">
    <source>
        <dbReference type="ARBA" id="ARBA00022932"/>
    </source>
</evidence>
<feature type="region of interest" description="Disordered" evidence="18">
    <location>
        <begin position="1677"/>
        <end position="1743"/>
    </location>
</feature>
<dbReference type="RefSeq" id="XP_056864624.1">
    <property type="nucleotide sequence ID" value="XM_057008644.1"/>
</dbReference>
<dbReference type="GO" id="GO:0006310">
    <property type="term" value="P:DNA recombination"/>
    <property type="evidence" value="ECO:0007669"/>
    <property type="project" value="UniProtKB-KW"/>
</dbReference>
<keyword evidence="22" id="KW-1185">Reference proteome</keyword>
<dbReference type="InterPro" id="IPR036397">
    <property type="entry name" value="RNaseH_sf"/>
</dbReference>
<dbReference type="Gene3D" id="3.10.10.10">
    <property type="entry name" value="HIV Type 1 Reverse Transcriptase, subunit A, domain 1"/>
    <property type="match status" value="1"/>
</dbReference>
<feature type="domain" description="CCHC-type" evidence="19">
    <location>
        <begin position="380"/>
        <end position="395"/>
    </location>
</feature>
<feature type="compositionally biased region" description="Polar residues" evidence="18">
    <location>
        <begin position="1593"/>
        <end position="1603"/>
    </location>
</feature>
<evidence type="ECO:0000313" key="26">
    <source>
        <dbReference type="RefSeq" id="XP_056864627.1"/>
    </source>
</evidence>
<evidence type="ECO:0000256" key="18">
    <source>
        <dbReference type="SAM" id="MobiDB-lite"/>
    </source>
</evidence>
<evidence type="ECO:0000256" key="4">
    <source>
        <dbReference type="ARBA" id="ARBA00022695"/>
    </source>
</evidence>
<dbReference type="CDD" id="cd00303">
    <property type="entry name" value="retropepsin_like"/>
    <property type="match status" value="1"/>
</dbReference>
<dbReference type="InterPro" id="IPR036875">
    <property type="entry name" value="Znf_CCHC_sf"/>
</dbReference>
<dbReference type="SUPFAM" id="SSF56672">
    <property type="entry name" value="DNA/RNA polymerases"/>
    <property type="match status" value="1"/>
</dbReference>
<dbReference type="GO" id="GO:0003887">
    <property type="term" value="F:DNA-directed DNA polymerase activity"/>
    <property type="evidence" value="ECO:0007669"/>
    <property type="project" value="UniProtKB-KW"/>
</dbReference>
<dbReference type="Gene3D" id="3.30.70.270">
    <property type="match status" value="2"/>
</dbReference>
<dbReference type="RefSeq" id="XP_056864626.1">
    <property type="nucleotide sequence ID" value="XM_057008646.1"/>
</dbReference>
<dbReference type="GO" id="GO:0003677">
    <property type="term" value="F:DNA binding"/>
    <property type="evidence" value="ECO:0007669"/>
    <property type="project" value="UniProtKB-KW"/>
</dbReference>
<gene>
    <name evidence="23 24 25 26" type="primary">LOC130511539</name>
</gene>
<dbReference type="InterPro" id="IPR041373">
    <property type="entry name" value="RT_RNaseH"/>
</dbReference>
<feature type="compositionally biased region" description="Basic and acidic residues" evidence="18">
    <location>
        <begin position="11"/>
        <end position="23"/>
    </location>
</feature>
<evidence type="ECO:0000256" key="7">
    <source>
        <dbReference type="ARBA" id="ARBA00022750"/>
    </source>
</evidence>
<dbReference type="Pfam" id="PF03732">
    <property type="entry name" value="Retrotrans_gag"/>
    <property type="match status" value="1"/>
</dbReference>
<keyword evidence="14" id="KW-0238">DNA-binding</keyword>
<dbReference type="FunFam" id="3.10.20.370:FF:000001">
    <property type="entry name" value="Retrovirus-related Pol polyprotein from transposon 17.6-like protein"/>
    <property type="match status" value="1"/>
</dbReference>
<keyword evidence="4" id="KW-0548">Nucleotidyltransferase</keyword>
<dbReference type="PROSITE" id="PS50878">
    <property type="entry name" value="RT_POL"/>
    <property type="match status" value="1"/>
</dbReference>
<dbReference type="InterPro" id="IPR005162">
    <property type="entry name" value="Retrotrans_gag_dom"/>
</dbReference>
<evidence type="ECO:0000259" key="20">
    <source>
        <dbReference type="PROSITE" id="PS50878"/>
    </source>
</evidence>
<dbReference type="InterPro" id="IPR043128">
    <property type="entry name" value="Rev_trsase/Diguanyl_cyclase"/>
</dbReference>
<feature type="region of interest" description="Disordered" evidence="18">
    <location>
        <begin position="1650"/>
        <end position="1669"/>
    </location>
</feature>
<dbReference type="EC" id="2.7.7.49" evidence="1"/>
<dbReference type="GO" id="GO:0004190">
    <property type="term" value="F:aspartic-type endopeptidase activity"/>
    <property type="evidence" value="ECO:0007669"/>
    <property type="project" value="UniProtKB-KW"/>
</dbReference>
<keyword evidence="16" id="KW-0863">Zinc-finger</keyword>
<feature type="compositionally biased region" description="Polar residues" evidence="18">
    <location>
        <begin position="1610"/>
        <end position="1623"/>
    </location>
</feature>
<dbReference type="FunFam" id="3.30.70.270:FF:000020">
    <property type="entry name" value="Transposon Tf2-6 polyprotein-like Protein"/>
    <property type="match status" value="1"/>
</dbReference>
<evidence type="ECO:0000256" key="2">
    <source>
        <dbReference type="ARBA" id="ARBA00022670"/>
    </source>
</evidence>
<organism evidence="22 23">
    <name type="scientific">Raphanus sativus</name>
    <name type="common">Radish</name>
    <name type="synonym">Raphanus raphanistrum var. sativus</name>
    <dbReference type="NCBI Taxonomy" id="3726"/>
    <lineage>
        <taxon>Eukaryota</taxon>
        <taxon>Viridiplantae</taxon>
        <taxon>Streptophyta</taxon>
        <taxon>Embryophyta</taxon>
        <taxon>Tracheophyta</taxon>
        <taxon>Spermatophyta</taxon>
        <taxon>Magnoliopsida</taxon>
        <taxon>eudicotyledons</taxon>
        <taxon>Gunneridae</taxon>
        <taxon>Pentapetalae</taxon>
        <taxon>rosids</taxon>
        <taxon>malvids</taxon>
        <taxon>Brassicales</taxon>
        <taxon>Brassicaceae</taxon>
        <taxon>Brassiceae</taxon>
        <taxon>Raphanus</taxon>
    </lineage>
</organism>
<dbReference type="Gene3D" id="2.40.70.10">
    <property type="entry name" value="Acid Proteases"/>
    <property type="match status" value="1"/>
</dbReference>
<dbReference type="RefSeq" id="XP_056864625.1">
    <property type="nucleotide sequence ID" value="XM_057008645.1"/>
</dbReference>
<evidence type="ECO:0000313" key="24">
    <source>
        <dbReference type="RefSeq" id="XP_056864625.1"/>
    </source>
</evidence>
<evidence type="ECO:0000256" key="3">
    <source>
        <dbReference type="ARBA" id="ARBA00022679"/>
    </source>
</evidence>
<dbReference type="InterPro" id="IPR041588">
    <property type="entry name" value="Integrase_H2C2"/>
</dbReference>